<evidence type="ECO:0000313" key="10">
    <source>
        <dbReference type="EMBL" id="HIQ80225.1"/>
    </source>
</evidence>
<proteinExistence type="inferred from homology"/>
<dbReference type="PANTHER" id="PTHR30221">
    <property type="entry name" value="SMALL-CONDUCTANCE MECHANOSENSITIVE CHANNEL"/>
    <property type="match status" value="1"/>
</dbReference>
<dbReference type="PROSITE" id="PS01246">
    <property type="entry name" value="UPF0003"/>
    <property type="match status" value="1"/>
</dbReference>
<keyword evidence="3" id="KW-1003">Cell membrane</keyword>
<accession>A0A9D1CV94</accession>
<dbReference type="EMBL" id="DVFW01000018">
    <property type="protein sequence ID" value="HIQ80225.1"/>
    <property type="molecule type" value="Genomic_DNA"/>
</dbReference>
<dbReference type="InterPro" id="IPR008910">
    <property type="entry name" value="MSC_TM_helix"/>
</dbReference>
<dbReference type="Gene3D" id="1.10.287.1260">
    <property type="match status" value="1"/>
</dbReference>
<dbReference type="InterPro" id="IPR045275">
    <property type="entry name" value="MscS_archaea/bacteria_type"/>
</dbReference>
<keyword evidence="5 7" id="KW-1133">Transmembrane helix</keyword>
<feature type="transmembrane region" description="Helical" evidence="7">
    <location>
        <begin position="28"/>
        <end position="52"/>
    </location>
</feature>
<dbReference type="Pfam" id="PF05552">
    <property type="entry name" value="MS_channel_1st_1"/>
    <property type="match status" value="1"/>
</dbReference>
<dbReference type="Proteomes" id="UP000886787">
    <property type="component" value="Unassembled WGS sequence"/>
</dbReference>
<dbReference type="InterPro" id="IPR011066">
    <property type="entry name" value="MscS_channel_C_sf"/>
</dbReference>
<dbReference type="Gene3D" id="3.30.70.100">
    <property type="match status" value="1"/>
</dbReference>
<dbReference type="Pfam" id="PF00924">
    <property type="entry name" value="MS_channel_2nd"/>
    <property type="match status" value="1"/>
</dbReference>
<comment type="similarity">
    <text evidence="2">Belongs to the MscS (TC 1.A.23) family.</text>
</comment>
<feature type="domain" description="Mechanosensitive ion channel MscS C-terminal" evidence="9">
    <location>
        <begin position="194"/>
        <end position="276"/>
    </location>
</feature>
<feature type="transmembrane region" description="Helical" evidence="7">
    <location>
        <begin position="73"/>
        <end position="95"/>
    </location>
</feature>
<feature type="transmembrane region" description="Helical" evidence="7">
    <location>
        <begin position="101"/>
        <end position="119"/>
    </location>
</feature>
<dbReference type="Gene3D" id="2.30.30.60">
    <property type="match status" value="1"/>
</dbReference>
<dbReference type="Pfam" id="PF21082">
    <property type="entry name" value="MS_channel_3rd"/>
    <property type="match status" value="1"/>
</dbReference>
<dbReference type="GO" id="GO:0008381">
    <property type="term" value="F:mechanosensitive monoatomic ion channel activity"/>
    <property type="evidence" value="ECO:0007669"/>
    <property type="project" value="InterPro"/>
</dbReference>
<evidence type="ECO:0000313" key="11">
    <source>
        <dbReference type="Proteomes" id="UP000886787"/>
    </source>
</evidence>
<keyword evidence="6 7" id="KW-0472">Membrane</keyword>
<feature type="domain" description="Mechanosensitive ion channel MscS" evidence="8">
    <location>
        <begin position="121"/>
        <end position="187"/>
    </location>
</feature>
<dbReference type="AlphaFoldDB" id="A0A9D1CV94"/>
<dbReference type="GO" id="GO:0005886">
    <property type="term" value="C:plasma membrane"/>
    <property type="evidence" value="ECO:0007669"/>
    <property type="project" value="UniProtKB-SubCell"/>
</dbReference>
<evidence type="ECO:0000256" key="7">
    <source>
        <dbReference type="SAM" id="Phobius"/>
    </source>
</evidence>
<dbReference type="InterPro" id="IPR006686">
    <property type="entry name" value="MscS_channel_CS"/>
</dbReference>
<evidence type="ECO:0000256" key="1">
    <source>
        <dbReference type="ARBA" id="ARBA00004651"/>
    </source>
</evidence>
<reference evidence="10" key="1">
    <citation type="submission" date="2020-10" db="EMBL/GenBank/DDBJ databases">
        <authorList>
            <person name="Gilroy R."/>
        </authorList>
    </citation>
    <scope>NUCLEOTIDE SEQUENCE</scope>
    <source>
        <strain evidence="10">ChiSjej1B19-3389</strain>
    </source>
</reference>
<dbReference type="InterPro" id="IPR010920">
    <property type="entry name" value="LSM_dom_sf"/>
</dbReference>
<dbReference type="InterPro" id="IPR049278">
    <property type="entry name" value="MS_channel_C"/>
</dbReference>
<evidence type="ECO:0000259" key="9">
    <source>
        <dbReference type="Pfam" id="PF21082"/>
    </source>
</evidence>
<comment type="subcellular location">
    <subcellularLocation>
        <location evidence="1">Cell membrane</location>
        <topology evidence="1">Multi-pass membrane protein</topology>
    </subcellularLocation>
</comment>
<dbReference type="SUPFAM" id="SSF82861">
    <property type="entry name" value="Mechanosensitive channel protein MscS (YggB), transmembrane region"/>
    <property type="match status" value="1"/>
</dbReference>
<dbReference type="InterPro" id="IPR006685">
    <property type="entry name" value="MscS_channel_2nd"/>
</dbReference>
<evidence type="ECO:0000256" key="6">
    <source>
        <dbReference type="ARBA" id="ARBA00023136"/>
    </source>
</evidence>
<evidence type="ECO:0000256" key="2">
    <source>
        <dbReference type="ARBA" id="ARBA00008017"/>
    </source>
</evidence>
<evidence type="ECO:0000259" key="8">
    <source>
        <dbReference type="Pfam" id="PF00924"/>
    </source>
</evidence>
<reference evidence="10" key="2">
    <citation type="journal article" date="2021" name="PeerJ">
        <title>Extensive microbial diversity within the chicken gut microbiome revealed by metagenomics and culture.</title>
        <authorList>
            <person name="Gilroy R."/>
            <person name="Ravi A."/>
            <person name="Getino M."/>
            <person name="Pursley I."/>
            <person name="Horton D.L."/>
            <person name="Alikhan N.F."/>
            <person name="Baker D."/>
            <person name="Gharbi K."/>
            <person name="Hall N."/>
            <person name="Watson M."/>
            <person name="Adriaenssens E.M."/>
            <person name="Foster-Nyarko E."/>
            <person name="Jarju S."/>
            <person name="Secka A."/>
            <person name="Antonio M."/>
            <person name="Oren A."/>
            <person name="Chaudhuri R.R."/>
            <person name="La Ragione R."/>
            <person name="Hildebrand F."/>
            <person name="Pallen M.J."/>
        </authorList>
    </citation>
    <scope>NUCLEOTIDE SEQUENCE</scope>
    <source>
        <strain evidence="10">ChiSjej1B19-3389</strain>
    </source>
</reference>
<keyword evidence="4 7" id="KW-0812">Transmembrane</keyword>
<dbReference type="SUPFAM" id="SSF50182">
    <property type="entry name" value="Sm-like ribonucleoproteins"/>
    <property type="match status" value="1"/>
</dbReference>
<comment type="caution">
    <text evidence="10">The sequence shown here is derived from an EMBL/GenBank/DDBJ whole genome shotgun (WGS) entry which is preliminary data.</text>
</comment>
<dbReference type="PANTHER" id="PTHR30221:SF1">
    <property type="entry name" value="SMALL-CONDUCTANCE MECHANOSENSITIVE CHANNEL"/>
    <property type="match status" value="1"/>
</dbReference>
<organism evidence="10 11">
    <name type="scientific">Candidatus Scatavimonas merdigallinarum</name>
    <dbReference type="NCBI Taxonomy" id="2840914"/>
    <lineage>
        <taxon>Bacteria</taxon>
        <taxon>Bacillati</taxon>
        <taxon>Bacillota</taxon>
        <taxon>Clostridia</taxon>
        <taxon>Eubacteriales</taxon>
        <taxon>Oscillospiraceae</taxon>
        <taxon>Oscillospiraceae incertae sedis</taxon>
        <taxon>Candidatus Scatavimonas</taxon>
    </lineage>
</organism>
<dbReference type="SUPFAM" id="SSF82689">
    <property type="entry name" value="Mechanosensitive channel protein MscS (YggB), C-terminal domain"/>
    <property type="match status" value="1"/>
</dbReference>
<sequence>MSTEATLPFINETPQESLSTLQNWLDGLWQWGLAFLPKLLVAAAIFFLGWWLSKAITRLIRKTLEKGRAEKAAVSFVCSFSLCALRIIVIISAIAQLGVNVVSIVTAIGAAAVTVGLALQDSMSNIASGILIIINKPFKVGDYLEFEGLQGTVSKIEIFNTRLNTIDNKEIIIPNSRLTVENVINYTSHELRRVDLTYQVSYQSDILKAKRLLMDLVQSHAMVCKDPQPIVGIAGHNESSISIDVKIWCKKDLYWDLYYDMQEKVKLLFDEEGIDIPYEQIVVHMEKQKEN</sequence>
<gene>
    <name evidence="10" type="ORF">IAD32_02945</name>
</gene>
<protein>
    <submittedName>
        <fullName evidence="10">Mechanosensitive ion channel family protein</fullName>
    </submittedName>
</protein>
<name>A0A9D1CV94_9FIRM</name>
<evidence type="ECO:0000256" key="4">
    <source>
        <dbReference type="ARBA" id="ARBA00022692"/>
    </source>
</evidence>
<dbReference type="InterPro" id="IPR023408">
    <property type="entry name" value="MscS_beta-dom_sf"/>
</dbReference>
<dbReference type="InterPro" id="IPR011014">
    <property type="entry name" value="MscS_channel_TM-2"/>
</dbReference>
<evidence type="ECO:0000256" key="5">
    <source>
        <dbReference type="ARBA" id="ARBA00022989"/>
    </source>
</evidence>
<evidence type="ECO:0000256" key="3">
    <source>
        <dbReference type="ARBA" id="ARBA00022475"/>
    </source>
</evidence>